<name>A0A1H9G902_9BACI</name>
<dbReference type="EMBL" id="FOEL01000005">
    <property type="protein sequence ID" value="SEQ46581.1"/>
    <property type="molecule type" value="Genomic_DNA"/>
</dbReference>
<dbReference type="Proteomes" id="UP000199410">
    <property type="component" value="Unassembled WGS sequence"/>
</dbReference>
<comment type="caution">
    <text evidence="1">The sequence shown here is derived from an EMBL/GenBank/DDBJ whole genome shotgun (WGS) entry which is preliminary data.</text>
</comment>
<dbReference type="RefSeq" id="WP_089985677.1">
    <property type="nucleotide sequence ID" value="NZ_BJOM01000005.1"/>
</dbReference>
<organism evidence="1 2">
    <name type="scientific">Lysinibacillus fusiformis</name>
    <dbReference type="NCBI Taxonomy" id="28031"/>
    <lineage>
        <taxon>Bacteria</taxon>
        <taxon>Bacillati</taxon>
        <taxon>Bacillota</taxon>
        <taxon>Bacilli</taxon>
        <taxon>Bacillales</taxon>
        <taxon>Bacillaceae</taxon>
        <taxon>Lysinibacillus</taxon>
    </lineage>
</organism>
<proteinExistence type="predicted"/>
<evidence type="ECO:0000313" key="2">
    <source>
        <dbReference type="Proteomes" id="UP000199410"/>
    </source>
</evidence>
<protein>
    <submittedName>
        <fullName evidence="1">Uncharacterized protein</fullName>
    </submittedName>
</protein>
<sequence length="83" mass="10053">MINPEQRQLLHKYLLIELAVKSLQMDYQKVEQLKIKKVFVPLISYKEWNEYIRAEWAEGSFIGRSNDKEINKRVYVNKHCKIK</sequence>
<evidence type="ECO:0000313" key="1">
    <source>
        <dbReference type="EMBL" id="SEQ46581.1"/>
    </source>
</evidence>
<accession>A0A1H9G902</accession>
<reference evidence="1 2" key="1">
    <citation type="submission" date="2016-10" db="EMBL/GenBank/DDBJ databases">
        <authorList>
            <person name="Varghese N."/>
            <person name="Submissions S."/>
        </authorList>
    </citation>
    <scope>NUCLEOTIDE SEQUENCE [LARGE SCALE GENOMIC DNA]</scope>
    <source>
        <strain evidence="1 2">TC-13</strain>
    </source>
</reference>
<gene>
    <name evidence="1" type="ORF">SAMN02787113_01740</name>
</gene>
<dbReference type="AlphaFoldDB" id="A0A1H9G902"/>